<dbReference type="EMBL" id="AP027452">
    <property type="protein sequence ID" value="BDY26620.1"/>
    <property type="molecule type" value="Genomic_DNA"/>
</dbReference>
<gene>
    <name evidence="1" type="ORF">hbim_00534</name>
</gene>
<proteinExistence type="predicted"/>
<reference evidence="1" key="1">
    <citation type="submission" date="2023-03" db="EMBL/GenBank/DDBJ databases">
        <title>Draft genome sequence of a Mycolicibacterium mageritense strain H4_3_1 isolated from a hybrid biological-inorganic system reactor.</title>
        <authorList>
            <person name="Feng X."/>
            <person name="Kazama D."/>
            <person name="Sato K."/>
            <person name="Kobayashi H."/>
        </authorList>
    </citation>
    <scope>NUCLEOTIDE SEQUENCE</scope>
    <source>
        <strain evidence="1">H4_3_1</strain>
    </source>
</reference>
<name>A0AAI8XLA3_MYCME</name>
<evidence type="ECO:0000313" key="1">
    <source>
        <dbReference type="EMBL" id="BDY26620.1"/>
    </source>
</evidence>
<sequence length="106" mass="11566">MGYPMKHHPSLPTCPGRDDHAIMAGLYRLLTAYDSGSPRYHERVVAETLASPHAAGILSALVGYAHTATLARFEDDRGAAAAHLLYELDLHRDLDRLSTADLDDTP</sequence>
<dbReference type="Proteomes" id="UP001241092">
    <property type="component" value="Chromosome"/>
</dbReference>
<dbReference type="AlphaFoldDB" id="A0AAI8XLA3"/>
<evidence type="ECO:0000313" key="2">
    <source>
        <dbReference type="Proteomes" id="UP001241092"/>
    </source>
</evidence>
<accession>A0AAI8XLA3</accession>
<organism evidence="1 2">
    <name type="scientific">Mycolicibacterium mageritense</name>
    <name type="common">Mycobacterium mageritense</name>
    <dbReference type="NCBI Taxonomy" id="53462"/>
    <lineage>
        <taxon>Bacteria</taxon>
        <taxon>Bacillati</taxon>
        <taxon>Actinomycetota</taxon>
        <taxon>Actinomycetes</taxon>
        <taxon>Mycobacteriales</taxon>
        <taxon>Mycobacteriaceae</taxon>
        <taxon>Mycolicibacterium</taxon>
    </lineage>
</organism>
<protein>
    <submittedName>
        <fullName evidence="1">Uncharacterized protein</fullName>
    </submittedName>
</protein>